<dbReference type="GO" id="GO:0005524">
    <property type="term" value="F:ATP binding"/>
    <property type="evidence" value="ECO:0007669"/>
    <property type="project" value="UniProtKB-KW"/>
</dbReference>
<evidence type="ECO:0000256" key="1">
    <source>
        <dbReference type="ARBA" id="ARBA00004123"/>
    </source>
</evidence>
<dbReference type="InterPro" id="IPR050699">
    <property type="entry name" value="RNA-DNA_Helicase"/>
</dbReference>
<dbReference type="GO" id="GO:0003723">
    <property type="term" value="F:RNA binding"/>
    <property type="evidence" value="ECO:0007669"/>
    <property type="project" value="InterPro"/>
</dbReference>
<evidence type="ECO:0000256" key="4">
    <source>
        <dbReference type="ARBA" id="ARBA00022806"/>
    </source>
</evidence>
<dbReference type="PROSITE" id="PS51192">
    <property type="entry name" value="HELICASE_ATP_BIND_1"/>
    <property type="match status" value="1"/>
</dbReference>
<dbReference type="PANTHER" id="PTHR12131">
    <property type="entry name" value="ATP-DEPENDENT RNA AND DNA HELICASE"/>
    <property type="match status" value="1"/>
</dbReference>
<dbReference type="InterPro" id="IPR027417">
    <property type="entry name" value="P-loop_NTPase"/>
</dbReference>
<dbReference type="InterPro" id="IPR012961">
    <property type="entry name" value="Ski2/MTR4_C"/>
</dbReference>
<comment type="subcellular location">
    <subcellularLocation>
        <location evidence="1">Nucleus</location>
    </subcellularLocation>
</comment>
<feature type="domain" description="Helicase C-terminal" evidence="9">
    <location>
        <begin position="436"/>
        <end position="640"/>
    </location>
</feature>
<dbReference type="InterPro" id="IPR048392">
    <property type="entry name" value="MTR4-like_stalk"/>
</dbReference>
<dbReference type="EMBL" id="JATAAI010000009">
    <property type="protein sequence ID" value="KAK1743125.1"/>
    <property type="molecule type" value="Genomic_DNA"/>
</dbReference>
<dbReference type="Pfam" id="PF13234">
    <property type="entry name" value="MTR4_beta-barrel"/>
    <property type="match status" value="1"/>
</dbReference>
<dbReference type="Pfam" id="PF08148">
    <property type="entry name" value="DSHCT"/>
    <property type="match status" value="1"/>
</dbReference>
<dbReference type="SMART" id="SM00487">
    <property type="entry name" value="DEXDc"/>
    <property type="match status" value="1"/>
</dbReference>
<evidence type="ECO:0000259" key="8">
    <source>
        <dbReference type="PROSITE" id="PS51192"/>
    </source>
</evidence>
<dbReference type="FunFam" id="3.40.50.300:FF:000141">
    <property type="entry name" value="ATP-dependent RNA helicase DOB1"/>
    <property type="match status" value="1"/>
</dbReference>
<keyword evidence="2" id="KW-0547">Nucleotide-binding</keyword>
<evidence type="ECO:0000256" key="6">
    <source>
        <dbReference type="ARBA" id="ARBA00023242"/>
    </source>
</evidence>
<dbReference type="GO" id="GO:0003724">
    <property type="term" value="F:RNA helicase activity"/>
    <property type="evidence" value="ECO:0007669"/>
    <property type="project" value="UniProtKB-EC"/>
</dbReference>
<dbReference type="AlphaFoldDB" id="A0AAD8YCQ0"/>
<evidence type="ECO:0000313" key="10">
    <source>
        <dbReference type="EMBL" id="KAK1743125.1"/>
    </source>
</evidence>
<evidence type="ECO:0000256" key="2">
    <source>
        <dbReference type="ARBA" id="ARBA00022741"/>
    </source>
</evidence>
<keyword evidence="6" id="KW-0539">Nucleus</keyword>
<keyword evidence="3 10" id="KW-0378">Hydrolase</keyword>
<dbReference type="SUPFAM" id="SSF52540">
    <property type="entry name" value="P-loop containing nucleoside triphosphate hydrolases"/>
    <property type="match status" value="1"/>
</dbReference>
<evidence type="ECO:0000256" key="3">
    <source>
        <dbReference type="ARBA" id="ARBA00022801"/>
    </source>
</evidence>
<feature type="region of interest" description="Disordered" evidence="7">
    <location>
        <begin position="413"/>
        <end position="435"/>
    </location>
</feature>
<feature type="compositionally biased region" description="Basic and acidic residues" evidence="7">
    <location>
        <begin position="22"/>
        <end position="33"/>
    </location>
</feature>
<keyword evidence="4 10" id="KW-0347">Helicase</keyword>
<dbReference type="FunFam" id="3.40.50.300:FF:000083">
    <property type="entry name" value="ATP-dependent RNA helicase DOB1"/>
    <property type="match status" value="1"/>
</dbReference>
<gene>
    <name evidence="10" type="ORF">QTG54_005746</name>
</gene>
<dbReference type="Gene3D" id="2.40.30.300">
    <property type="match status" value="1"/>
</dbReference>
<keyword evidence="5" id="KW-0067">ATP-binding</keyword>
<protein>
    <submittedName>
        <fullName evidence="10">Exosome RNA helicase MTR4</fullName>
        <ecNumber evidence="10">3.6.4.13</ecNumber>
    </submittedName>
</protein>
<dbReference type="CDD" id="cd18024">
    <property type="entry name" value="DEXHc_Mtr4-like"/>
    <property type="match status" value="1"/>
</dbReference>
<feature type="compositionally biased region" description="Acidic residues" evidence="7">
    <location>
        <begin position="49"/>
        <end position="61"/>
    </location>
</feature>
<dbReference type="GO" id="GO:0006401">
    <property type="term" value="P:RNA catabolic process"/>
    <property type="evidence" value="ECO:0007669"/>
    <property type="project" value="InterPro"/>
</dbReference>
<feature type="compositionally biased region" description="Basic and acidic residues" evidence="7">
    <location>
        <begin position="102"/>
        <end position="117"/>
    </location>
</feature>
<dbReference type="InterPro" id="IPR014001">
    <property type="entry name" value="Helicase_ATP-bd"/>
</dbReference>
<dbReference type="GO" id="GO:0000460">
    <property type="term" value="P:maturation of 5.8S rRNA"/>
    <property type="evidence" value="ECO:0007669"/>
    <property type="project" value="TreeGrafter"/>
</dbReference>
<reference evidence="10" key="1">
    <citation type="submission" date="2023-06" db="EMBL/GenBank/DDBJ databases">
        <title>Survivors Of The Sea: Transcriptome response of Skeletonema marinoi to long-term dormancy.</title>
        <authorList>
            <person name="Pinder M.I.M."/>
            <person name="Kourtchenko O."/>
            <person name="Robertson E.K."/>
            <person name="Larsson T."/>
            <person name="Maumus F."/>
            <person name="Osuna-Cruz C.M."/>
            <person name="Vancaester E."/>
            <person name="Stenow R."/>
            <person name="Vandepoele K."/>
            <person name="Ploug H."/>
            <person name="Bruchert V."/>
            <person name="Godhe A."/>
            <person name="Topel M."/>
        </authorList>
    </citation>
    <scope>NUCLEOTIDE SEQUENCE</scope>
    <source>
        <strain evidence="10">R05AC</strain>
    </source>
</reference>
<dbReference type="SMART" id="SM01142">
    <property type="entry name" value="DSHCT"/>
    <property type="match status" value="1"/>
</dbReference>
<dbReference type="PIRSF" id="PIRSF005198">
    <property type="entry name" value="Antiviral_helicase_SKI2"/>
    <property type="match status" value="1"/>
</dbReference>
<dbReference type="InterPro" id="IPR025696">
    <property type="entry name" value="Beta-barrel_MTR4"/>
</dbReference>
<name>A0AAD8YCQ0_9STRA</name>
<dbReference type="FunFam" id="2.40.30.300:FF:000001">
    <property type="entry name" value="Mtr4 exosome RNA helicase"/>
    <property type="match status" value="1"/>
</dbReference>
<sequence>MADDLDALFGAFDGDDDNQESDEIKVESSKKQSDDEEEQAEIKKRKVDDGEEDAEMNDVENTDAGNPNKKSSAGDAKAVSSMYADVFSQSSMQHAVGHAKKKELTGGPEKDTKKAEGTEGANTATATDAPAPADDDNREVSTGTSHDKSIRSYSAIPEGPTPQTDKQKQEEADIANRPPAKVYPFTLDPFQQTAIGYVERNESVLVAAHTSAGKTVVAEYAIAKSLRDGQRVVYTSPIKALSNQKYRDLQEEFEDVGLMTGDITINPSATCLVMTTEILRSMLYRGSEVMREVAWVIYDEVHYMRDKERGVVWEESIILLPHKVRFVFLSATIPNAKQFVSWIAKIHHQPCHVVYTNYRPTPLQHYIFPGGGDGLHLVVDEKGKFREVNFQKAMSALQGGGGTDGAIADAMMDSGGGKGGARGQKRKRGGKGPNNDLHRIVKLVMTRNLNPVIVFSFSKKDCEKYALELKREDYTDEVEKDLISQVYSNAIESLSEDDRKLPQVEALLPLLKRGIGIHHGGLLPILKEIVEILFSEGLIKALFATETFAIGINMPAKTVVFTNTRKWDGKEIRWVTSGEYIQMSGRAGRRGKDDRGVVIQMMDEKMEPTVCKGILYGDPDPLNSSYRISYNMLLNMLRVEDVDPEYLLRASFHQYQQESEAPALEAQADQSEAEANAIEVVPDGSEEDVAAVGEYVGMDRQLLLTQRKMMKIQRRPEHILPFVQSGGRLVDITIDGENYGWGIIVRYKRKAGTGTAGSAGKTALSTEAPVHNIDILLACVDRHFDDNSPSATARREEDLANLGLLWRGTSSHCRPVSSDDKSNIISMREFTVGLDTIDRISAVRLFVPQDTKPQEARKNIMKSLKEVQRRFPDGLPLLDPVKDLKIDVGEFNKLLQRASELKERLAAHKLTTDVDEKERVERVSAYEKKSDLMEQARVLRREAKSCQTMVMKDDLRKMKRVLKELGHVDNQGVIQTKGRTACEINTANELVVVELVFAGVFNDLTVEQSVALLSCLIFDERSNDDDPAQGLKSHLSGPYYKLIELARSVAKVAISCKIELNEDEFVEKFNPGLMEAVYAWCKGVKFVEVQKLTGTFEGSTIRSLRRLEELVRQLASASKSIGNLELQAKFEKGSELLKRDIVFCSSLYL</sequence>
<dbReference type="SMART" id="SM00490">
    <property type="entry name" value="HELICc"/>
    <property type="match status" value="1"/>
</dbReference>
<dbReference type="PROSITE" id="PS51194">
    <property type="entry name" value="HELICASE_CTER"/>
    <property type="match status" value="1"/>
</dbReference>
<comment type="caution">
    <text evidence="10">The sequence shown here is derived from an EMBL/GenBank/DDBJ whole genome shotgun (WGS) entry which is preliminary data.</text>
</comment>
<dbReference type="Gene3D" id="3.40.50.300">
    <property type="entry name" value="P-loop containing nucleotide triphosphate hydrolases"/>
    <property type="match status" value="2"/>
</dbReference>
<accession>A0AAD8YCQ0</accession>
<dbReference type="InterPro" id="IPR001650">
    <property type="entry name" value="Helicase_C-like"/>
</dbReference>
<dbReference type="InterPro" id="IPR011545">
    <property type="entry name" value="DEAD/DEAH_box_helicase_dom"/>
</dbReference>
<evidence type="ECO:0000256" key="5">
    <source>
        <dbReference type="ARBA" id="ARBA00022840"/>
    </source>
</evidence>
<dbReference type="Pfam" id="PF00271">
    <property type="entry name" value="Helicase_C"/>
    <property type="match status" value="1"/>
</dbReference>
<feature type="region of interest" description="Disordered" evidence="7">
    <location>
        <begin position="1"/>
        <end position="78"/>
    </location>
</feature>
<dbReference type="InterPro" id="IPR016438">
    <property type="entry name" value="SKI2-like"/>
</dbReference>
<dbReference type="Pfam" id="PF00270">
    <property type="entry name" value="DEAD"/>
    <property type="match status" value="1"/>
</dbReference>
<dbReference type="GO" id="GO:0005634">
    <property type="term" value="C:nucleus"/>
    <property type="evidence" value="ECO:0007669"/>
    <property type="project" value="UniProtKB-SubCell"/>
</dbReference>
<dbReference type="PANTHER" id="PTHR12131:SF25">
    <property type="entry name" value="DEXH-BOX ATP-DEPENDENT RNA HELICASE DEXH9"/>
    <property type="match status" value="1"/>
</dbReference>
<proteinExistence type="predicted"/>
<dbReference type="FunFam" id="1.10.3380.30:FF:000006">
    <property type="entry name" value="DExH-box ATP-dependent RNA helicase DExH10"/>
    <property type="match status" value="1"/>
</dbReference>
<evidence type="ECO:0000256" key="7">
    <source>
        <dbReference type="SAM" id="MobiDB-lite"/>
    </source>
</evidence>
<feature type="compositionally biased region" description="Low complexity" evidence="7">
    <location>
        <begin position="118"/>
        <end position="132"/>
    </location>
</feature>
<dbReference type="Gene3D" id="1.10.3380.30">
    <property type="match status" value="1"/>
</dbReference>
<keyword evidence="11" id="KW-1185">Reference proteome</keyword>
<dbReference type="Pfam" id="PF21408">
    <property type="entry name" value="MTR4-like_stalk"/>
    <property type="match status" value="1"/>
</dbReference>
<organism evidence="10 11">
    <name type="scientific">Skeletonema marinoi</name>
    <dbReference type="NCBI Taxonomy" id="267567"/>
    <lineage>
        <taxon>Eukaryota</taxon>
        <taxon>Sar</taxon>
        <taxon>Stramenopiles</taxon>
        <taxon>Ochrophyta</taxon>
        <taxon>Bacillariophyta</taxon>
        <taxon>Coscinodiscophyceae</taxon>
        <taxon>Thalassiosirophycidae</taxon>
        <taxon>Thalassiosirales</taxon>
        <taxon>Skeletonemataceae</taxon>
        <taxon>Skeletonema</taxon>
        <taxon>Skeletonema marinoi-dohrnii complex</taxon>
    </lineage>
</organism>
<feature type="region of interest" description="Disordered" evidence="7">
    <location>
        <begin position="92"/>
        <end position="182"/>
    </location>
</feature>
<evidence type="ECO:0000259" key="9">
    <source>
        <dbReference type="PROSITE" id="PS51194"/>
    </source>
</evidence>
<dbReference type="CDD" id="cd18795">
    <property type="entry name" value="SF2_C_Ski2"/>
    <property type="match status" value="1"/>
</dbReference>
<feature type="domain" description="Helicase ATP-binding" evidence="8">
    <location>
        <begin position="195"/>
        <end position="351"/>
    </location>
</feature>
<dbReference type="Proteomes" id="UP001224775">
    <property type="component" value="Unassembled WGS sequence"/>
</dbReference>
<dbReference type="GO" id="GO:0016787">
    <property type="term" value="F:hydrolase activity"/>
    <property type="evidence" value="ECO:0007669"/>
    <property type="project" value="UniProtKB-KW"/>
</dbReference>
<dbReference type="EC" id="3.6.4.13" evidence="10"/>
<evidence type="ECO:0000313" key="11">
    <source>
        <dbReference type="Proteomes" id="UP001224775"/>
    </source>
</evidence>